<sequence length="149" mass="17825">MGTTIKRRLEDGYEPIPKKVKSGMRKTKLFTDKMLVESKQYSDEVTKKLNNLKNIIKEIKPEESGDNIYKCNICGREFPFKSHLKRHLRYHKTLKRPTECIICGMNFLRNDEGLRRSHRQNPETLWKECCYRTLQKYVFQRSLLKSKPK</sequence>
<accession>A0AAV2S8V9</accession>
<dbReference type="FunFam" id="3.30.160.60:FF:000045">
    <property type="entry name" value="ZFP69 zinc finger protein B"/>
    <property type="match status" value="1"/>
</dbReference>
<evidence type="ECO:0000259" key="9">
    <source>
        <dbReference type="PROSITE" id="PS50157"/>
    </source>
</evidence>
<dbReference type="InterPro" id="IPR013087">
    <property type="entry name" value="Znf_C2H2_type"/>
</dbReference>
<keyword evidence="3" id="KW-0677">Repeat</keyword>
<evidence type="ECO:0000313" key="11">
    <source>
        <dbReference type="Proteomes" id="UP001497623"/>
    </source>
</evidence>
<feature type="domain" description="C2H2-type" evidence="9">
    <location>
        <begin position="69"/>
        <end position="96"/>
    </location>
</feature>
<dbReference type="EMBL" id="CAXKWB010044855">
    <property type="protein sequence ID" value="CAL4161532.1"/>
    <property type="molecule type" value="Genomic_DNA"/>
</dbReference>
<keyword evidence="5" id="KW-0862">Zinc</keyword>
<dbReference type="Pfam" id="PF00096">
    <property type="entry name" value="zf-C2H2"/>
    <property type="match status" value="1"/>
</dbReference>
<keyword evidence="6" id="KW-0238">DNA-binding</keyword>
<evidence type="ECO:0000256" key="4">
    <source>
        <dbReference type="ARBA" id="ARBA00022771"/>
    </source>
</evidence>
<gene>
    <name evidence="10" type="ORF">MNOR_LOCUS32650</name>
</gene>
<dbReference type="GO" id="GO:0003677">
    <property type="term" value="F:DNA binding"/>
    <property type="evidence" value="ECO:0007669"/>
    <property type="project" value="UniProtKB-KW"/>
</dbReference>
<dbReference type="InterPro" id="IPR036236">
    <property type="entry name" value="Znf_C2H2_sf"/>
</dbReference>
<proteinExistence type="predicted"/>
<reference evidence="10 11" key="1">
    <citation type="submission" date="2024-05" db="EMBL/GenBank/DDBJ databases">
        <authorList>
            <person name="Wallberg A."/>
        </authorList>
    </citation>
    <scope>NUCLEOTIDE SEQUENCE [LARGE SCALE GENOMIC DNA]</scope>
</reference>
<keyword evidence="2" id="KW-0479">Metal-binding</keyword>
<dbReference type="SMART" id="SM00355">
    <property type="entry name" value="ZnF_C2H2"/>
    <property type="match status" value="1"/>
</dbReference>
<dbReference type="GO" id="GO:0005634">
    <property type="term" value="C:nucleus"/>
    <property type="evidence" value="ECO:0007669"/>
    <property type="project" value="UniProtKB-SubCell"/>
</dbReference>
<evidence type="ECO:0000256" key="1">
    <source>
        <dbReference type="ARBA" id="ARBA00004123"/>
    </source>
</evidence>
<dbReference type="PROSITE" id="PS50157">
    <property type="entry name" value="ZINC_FINGER_C2H2_2"/>
    <property type="match status" value="1"/>
</dbReference>
<dbReference type="Proteomes" id="UP001497623">
    <property type="component" value="Unassembled WGS sequence"/>
</dbReference>
<organism evidence="10 11">
    <name type="scientific">Meganyctiphanes norvegica</name>
    <name type="common">Northern krill</name>
    <name type="synonym">Thysanopoda norvegica</name>
    <dbReference type="NCBI Taxonomy" id="48144"/>
    <lineage>
        <taxon>Eukaryota</taxon>
        <taxon>Metazoa</taxon>
        <taxon>Ecdysozoa</taxon>
        <taxon>Arthropoda</taxon>
        <taxon>Crustacea</taxon>
        <taxon>Multicrustacea</taxon>
        <taxon>Malacostraca</taxon>
        <taxon>Eumalacostraca</taxon>
        <taxon>Eucarida</taxon>
        <taxon>Euphausiacea</taxon>
        <taxon>Euphausiidae</taxon>
        <taxon>Meganyctiphanes</taxon>
    </lineage>
</organism>
<evidence type="ECO:0000256" key="6">
    <source>
        <dbReference type="ARBA" id="ARBA00023125"/>
    </source>
</evidence>
<protein>
    <recommendedName>
        <fullName evidence="9">C2H2-type domain-containing protein</fullName>
    </recommendedName>
</protein>
<name>A0AAV2S8V9_MEGNR</name>
<evidence type="ECO:0000256" key="5">
    <source>
        <dbReference type="ARBA" id="ARBA00022833"/>
    </source>
</evidence>
<keyword evidence="4 8" id="KW-0863">Zinc-finger</keyword>
<keyword evidence="7" id="KW-0539">Nucleus</keyword>
<evidence type="ECO:0000256" key="8">
    <source>
        <dbReference type="PROSITE-ProRule" id="PRU00042"/>
    </source>
</evidence>
<evidence type="ECO:0000256" key="7">
    <source>
        <dbReference type="ARBA" id="ARBA00023242"/>
    </source>
</evidence>
<comment type="caution">
    <text evidence="10">The sequence shown here is derived from an EMBL/GenBank/DDBJ whole genome shotgun (WGS) entry which is preliminary data.</text>
</comment>
<dbReference type="PROSITE" id="PS00028">
    <property type="entry name" value="ZINC_FINGER_C2H2_1"/>
    <property type="match status" value="1"/>
</dbReference>
<keyword evidence="11" id="KW-1185">Reference proteome</keyword>
<dbReference type="SUPFAM" id="SSF57667">
    <property type="entry name" value="beta-beta-alpha zinc fingers"/>
    <property type="match status" value="1"/>
</dbReference>
<dbReference type="Gene3D" id="3.30.160.60">
    <property type="entry name" value="Classic Zinc Finger"/>
    <property type="match status" value="1"/>
</dbReference>
<evidence type="ECO:0000256" key="2">
    <source>
        <dbReference type="ARBA" id="ARBA00022723"/>
    </source>
</evidence>
<dbReference type="AlphaFoldDB" id="A0AAV2S8V9"/>
<evidence type="ECO:0000256" key="3">
    <source>
        <dbReference type="ARBA" id="ARBA00022737"/>
    </source>
</evidence>
<comment type="subcellular location">
    <subcellularLocation>
        <location evidence="1">Nucleus</location>
    </subcellularLocation>
</comment>
<dbReference type="GO" id="GO:0008270">
    <property type="term" value="F:zinc ion binding"/>
    <property type="evidence" value="ECO:0007669"/>
    <property type="project" value="UniProtKB-KW"/>
</dbReference>
<evidence type="ECO:0000313" key="10">
    <source>
        <dbReference type="EMBL" id="CAL4161532.1"/>
    </source>
</evidence>